<evidence type="ECO:0000256" key="1">
    <source>
        <dbReference type="SAM" id="MobiDB-lite"/>
    </source>
</evidence>
<keyword evidence="5" id="KW-1185">Reference proteome</keyword>
<accession>A0A9Q1HGE3</accession>
<sequence>METKTQLVPPKMATGGVTAAPPGSAPPAISSPSVNGPVMGPAGGAVPMIMPGMGEGNETLPMFGNRIAQTINSGFLTLSLAAGYRTGLFAALARYEGEPRTSQEIADDTGLKERYVREWLGAMVTGDIVEQDEDDKFVLPPHRAAFLGENGFGSELLILASALPMQSKVFNNVMDCFEKDGPNGVAYDHYTEFHHFMSLMSNVWWEKHLIPTFVPSVPDLRDQLESGISVLDLGCGEGGASILLAEHFPKSKFVGIDLIEDPIKHARAAVAEKKLSNIQFEVMDAHKIPESWNSSFQFVLASDSLHDMAHPVQVIQIVKRILTPEGRFSVLEVNAHSQIRQNKTMPYASTFYTNSLFHCMTVSLHAEGGEGKGNMWGREDTVEALKEGGLKVLFVHTPEGWFNVHYLCQK</sequence>
<dbReference type="InterPro" id="IPR029063">
    <property type="entry name" value="SAM-dependent_MTases_sf"/>
</dbReference>
<dbReference type="Pfam" id="PF21320">
    <property type="entry name" value="WHD_Rv2258c"/>
    <property type="match status" value="1"/>
</dbReference>
<evidence type="ECO:0000259" key="2">
    <source>
        <dbReference type="Pfam" id="PF13847"/>
    </source>
</evidence>
<dbReference type="Gene3D" id="3.40.50.150">
    <property type="entry name" value="Vaccinia Virus protein VP39"/>
    <property type="match status" value="1"/>
</dbReference>
<dbReference type="AlphaFoldDB" id="A0A9Q1HGE3"/>
<dbReference type="InterPro" id="IPR036390">
    <property type="entry name" value="WH_DNA-bd_sf"/>
</dbReference>
<evidence type="ECO:0000259" key="3">
    <source>
        <dbReference type="Pfam" id="PF21320"/>
    </source>
</evidence>
<evidence type="ECO:0008006" key="6">
    <source>
        <dbReference type="Google" id="ProtNLM"/>
    </source>
</evidence>
<comment type="caution">
    <text evidence="4">The sequence shown here is derived from an EMBL/GenBank/DDBJ whole genome shotgun (WGS) entry which is preliminary data.</text>
</comment>
<dbReference type="OrthoDB" id="506498at2759"/>
<dbReference type="Gene3D" id="1.10.10.10">
    <property type="entry name" value="Winged helix-like DNA-binding domain superfamily/Winged helix DNA-binding domain"/>
    <property type="match status" value="1"/>
</dbReference>
<dbReference type="InterPro" id="IPR053173">
    <property type="entry name" value="SAM-binding_MTase"/>
</dbReference>
<dbReference type="Pfam" id="PF13847">
    <property type="entry name" value="Methyltransf_31"/>
    <property type="match status" value="1"/>
</dbReference>
<dbReference type="CDD" id="cd02440">
    <property type="entry name" value="AdoMet_MTases"/>
    <property type="match status" value="1"/>
</dbReference>
<name>A0A9Q1HGE3_HOLLE</name>
<protein>
    <recommendedName>
        <fullName evidence="6">Methyltransferase domain-containing protein</fullName>
    </recommendedName>
</protein>
<dbReference type="PANTHER" id="PTHR45128:SF1">
    <property type="entry name" value="S-ADENOSYLMETHIONINE-DEPENDENT METHYLTRANSFERASE RV2258C"/>
    <property type="match status" value="1"/>
</dbReference>
<reference evidence="4" key="1">
    <citation type="submission" date="2021-10" db="EMBL/GenBank/DDBJ databases">
        <title>Tropical sea cucumber genome reveals ecological adaptation and Cuvierian tubules defense mechanism.</title>
        <authorList>
            <person name="Chen T."/>
        </authorList>
    </citation>
    <scope>NUCLEOTIDE SEQUENCE</scope>
    <source>
        <strain evidence="4">Nanhai2018</strain>
        <tissue evidence="4">Muscle</tissue>
    </source>
</reference>
<feature type="domain" description="Methyltransferase" evidence="2">
    <location>
        <begin position="225"/>
        <end position="346"/>
    </location>
</feature>
<dbReference type="InterPro" id="IPR025714">
    <property type="entry name" value="Methyltranfer_dom"/>
</dbReference>
<dbReference type="InterPro" id="IPR048711">
    <property type="entry name" value="WHD_Rv2258c"/>
</dbReference>
<dbReference type="SUPFAM" id="SSF46785">
    <property type="entry name" value="Winged helix' DNA-binding domain"/>
    <property type="match status" value="1"/>
</dbReference>
<feature type="region of interest" description="Disordered" evidence="1">
    <location>
        <begin position="1"/>
        <end position="31"/>
    </location>
</feature>
<dbReference type="SUPFAM" id="SSF53335">
    <property type="entry name" value="S-adenosyl-L-methionine-dependent methyltransferases"/>
    <property type="match status" value="1"/>
</dbReference>
<evidence type="ECO:0000313" key="4">
    <source>
        <dbReference type="EMBL" id="KAJ8045509.1"/>
    </source>
</evidence>
<proteinExistence type="predicted"/>
<dbReference type="Proteomes" id="UP001152320">
    <property type="component" value="Chromosome 3"/>
</dbReference>
<dbReference type="EMBL" id="JAIZAY010000003">
    <property type="protein sequence ID" value="KAJ8045509.1"/>
    <property type="molecule type" value="Genomic_DNA"/>
</dbReference>
<dbReference type="InterPro" id="IPR036388">
    <property type="entry name" value="WH-like_DNA-bd_sf"/>
</dbReference>
<dbReference type="PANTHER" id="PTHR45128">
    <property type="entry name" value="METHYLTRANSFERASE TYPE 11"/>
    <property type="match status" value="1"/>
</dbReference>
<organism evidence="4 5">
    <name type="scientific">Holothuria leucospilota</name>
    <name type="common">Black long sea cucumber</name>
    <name type="synonym">Mertensiothuria leucospilota</name>
    <dbReference type="NCBI Taxonomy" id="206669"/>
    <lineage>
        <taxon>Eukaryota</taxon>
        <taxon>Metazoa</taxon>
        <taxon>Echinodermata</taxon>
        <taxon>Eleutherozoa</taxon>
        <taxon>Echinozoa</taxon>
        <taxon>Holothuroidea</taxon>
        <taxon>Aspidochirotacea</taxon>
        <taxon>Aspidochirotida</taxon>
        <taxon>Holothuriidae</taxon>
        <taxon>Holothuria</taxon>
    </lineage>
</organism>
<evidence type="ECO:0000313" key="5">
    <source>
        <dbReference type="Proteomes" id="UP001152320"/>
    </source>
</evidence>
<feature type="compositionally biased region" description="Low complexity" evidence="1">
    <location>
        <begin position="19"/>
        <end position="31"/>
    </location>
</feature>
<gene>
    <name evidence="4" type="ORF">HOLleu_08530</name>
</gene>
<feature type="domain" description="S-adenosylmethionine-dependent methyltransferase Rv2258c-like winged HTH" evidence="3">
    <location>
        <begin position="75"/>
        <end position="147"/>
    </location>
</feature>